<dbReference type="Proteomes" id="UP000800041">
    <property type="component" value="Unassembled WGS sequence"/>
</dbReference>
<feature type="compositionally biased region" description="Basic and acidic residues" evidence="1">
    <location>
        <begin position="70"/>
        <end position="85"/>
    </location>
</feature>
<name>A0A6G1H012_9PEZI</name>
<evidence type="ECO:0000256" key="1">
    <source>
        <dbReference type="SAM" id="MobiDB-lite"/>
    </source>
</evidence>
<gene>
    <name evidence="2" type="ORF">K402DRAFT_393604</name>
</gene>
<dbReference type="AlphaFoldDB" id="A0A6G1H012"/>
<feature type="region of interest" description="Disordered" evidence="1">
    <location>
        <begin position="37"/>
        <end position="136"/>
    </location>
</feature>
<feature type="compositionally biased region" description="Polar residues" evidence="1">
    <location>
        <begin position="123"/>
        <end position="136"/>
    </location>
</feature>
<organism evidence="2 3">
    <name type="scientific">Aulographum hederae CBS 113979</name>
    <dbReference type="NCBI Taxonomy" id="1176131"/>
    <lineage>
        <taxon>Eukaryota</taxon>
        <taxon>Fungi</taxon>
        <taxon>Dikarya</taxon>
        <taxon>Ascomycota</taxon>
        <taxon>Pezizomycotina</taxon>
        <taxon>Dothideomycetes</taxon>
        <taxon>Pleosporomycetidae</taxon>
        <taxon>Aulographales</taxon>
        <taxon>Aulographaceae</taxon>
    </lineage>
</organism>
<evidence type="ECO:0000313" key="3">
    <source>
        <dbReference type="Proteomes" id="UP000800041"/>
    </source>
</evidence>
<proteinExistence type="predicted"/>
<evidence type="ECO:0000313" key="2">
    <source>
        <dbReference type="EMBL" id="KAF1986541.1"/>
    </source>
</evidence>
<dbReference type="EMBL" id="ML977156">
    <property type="protein sequence ID" value="KAF1986541.1"/>
    <property type="molecule type" value="Genomic_DNA"/>
</dbReference>
<keyword evidence="3" id="KW-1185">Reference proteome</keyword>
<sequence length="136" mass="14854">MDMDYLGNVEDSEEWAMLQQLKADLDEAEADFTSVEAQQEEMKTMMEEEIKRMDESNEESGKQPMQLKEINAKLDERDKKKKAESGSDASQQAGHGAASSSTPGGEAKDGGVEDEVGMPSSMAAGTTKTQETQVQK</sequence>
<reference evidence="2" key="1">
    <citation type="journal article" date="2020" name="Stud. Mycol.">
        <title>101 Dothideomycetes genomes: a test case for predicting lifestyles and emergence of pathogens.</title>
        <authorList>
            <person name="Haridas S."/>
            <person name="Albert R."/>
            <person name="Binder M."/>
            <person name="Bloem J."/>
            <person name="Labutti K."/>
            <person name="Salamov A."/>
            <person name="Andreopoulos B."/>
            <person name="Baker S."/>
            <person name="Barry K."/>
            <person name="Bills G."/>
            <person name="Bluhm B."/>
            <person name="Cannon C."/>
            <person name="Castanera R."/>
            <person name="Culley D."/>
            <person name="Daum C."/>
            <person name="Ezra D."/>
            <person name="Gonzalez J."/>
            <person name="Henrissat B."/>
            <person name="Kuo A."/>
            <person name="Liang C."/>
            <person name="Lipzen A."/>
            <person name="Lutzoni F."/>
            <person name="Magnuson J."/>
            <person name="Mondo S."/>
            <person name="Nolan M."/>
            <person name="Ohm R."/>
            <person name="Pangilinan J."/>
            <person name="Park H.-J."/>
            <person name="Ramirez L."/>
            <person name="Alfaro M."/>
            <person name="Sun H."/>
            <person name="Tritt A."/>
            <person name="Yoshinaga Y."/>
            <person name="Zwiers L.-H."/>
            <person name="Turgeon B."/>
            <person name="Goodwin S."/>
            <person name="Spatafora J."/>
            <person name="Crous P."/>
            <person name="Grigoriev I."/>
        </authorList>
    </citation>
    <scope>NUCLEOTIDE SEQUENCE</scope>
    <source>
        <strain evidence="2">CBS 113979</strain>
    </source>
</reference>
<protein>
    <submittedName>
        <fullName evidence="2">Uncharacterized protein</fullName>
    </submittedName>
</protein>
<feature type="compositionally biased region" description="Basic and acidic residues" evidence="1">
    <location>
        <begin position="40"/>
        <end position="61"/>
    </location>
</feature>
<feature type="compositionally biased region" description="Low complexity" evidence="1">
    <location>
        <begin position="86"/>
        <end position="101"/>
    </location>
</feature>
<accession>A0A6G1H012</accession>